<dbReference type="InterPro" id="IPR011006">
    <property type="entry name" value="CheY-like_superfamily"/>
</dbReference>
<evidence type="ECO:0000256" key="9">
    <source>
        <dbReference type="ARBA" id="ARBA00022777"/>
    </source>
</evidence>
<dbReference type="KEGG" id="chrm:FYK34_06805"/>
<keyword evidence="6" id="KW-0808">Transferase</keyword>
<evidence type="ECO:0000256" key="5">
    <source>
        <dbReference type="ARBA" id="ARBA00022553"/>
    </source>
</evidence>
<keyword evidence="4" id="KW-1003">Cell membrane</keyword>
<comment type="subunit">
    <text evidence="15">At low DSF concentrations, interacts with RpfF.</text>
</comment>
<keyword evidence="9" id="KW-0418">Kinase</keyword>
<feature type="domain" description="HPt" evidence="24">
    <location>
        <begin position="849"/>
        <end position="951"/>
    </location>
</feature>
<gene>
    <name evidence="25" type="ORF">FYK34_06805</name>
</gene>
<dbReference type="Pfam" id="PF02518">
    <property type="entry name" value="HATPase_c"/>
    <property type="match status" value="1"/>
</dbReference>
<dbReference type="FunFam" id="1.10.287.130:FF:000002">
    <property type="entry name" value="Two-component osmosensing histidine kinase"/>
    <property type="match status" value="1"/>
</dbReference>
<evidence type="ECO:0000256" key="11">
    <source>
        <dbReference type="ARBA" id="ARBA00022989"/>
    </source>
</evidence>
<dbReference type="Gene3D" id="1.10.287.130">
    <property type="match status" value="1"/>
</dbReference>
<sequence>MQQAHSASPPSLEFLSTLPPTPSQRRLAYAVGAASLLVFFAALPFAQVQLVKVWAFIPAYQSALAINDLATAVLLFGQFAILRHPGLRWLAMGYLFTALMAAFHALSFPGLFAEHGVLSGGPQTTAWLYMFWHAGFPALVIVYARRAPRPLLDGDDSGRLIAKGLAQVCLAAAGIVWLCITGHDYLPPIMRGNHYTPLLWTVVSCVWGMSALALTAMLLRRPQSLLDLWLTVVMLAWLCDVGLSAVFNAGRFDLGFYVGRAYGLLAASFILLVLLLENGRLYAQLAASTAELQSAKREAEEATQAKSMFLANMSHEIRTPMNAIIGMSYLALRTDLSDQQRDYVCKIHNAGTSLLGIINDILDFSKVEAGRLELESRPFWLDDMLDNVSALVAQKAADKGLELLFETDREVPQALIGDALRLGQVLTNLANNAIKFTEKGQVAILIGVASRIGNKIQLRFCVHDTGMGMTEEQVARLFQAFSQADGSTTRRFGGTGLGLAIVKRLVELMGGEVRVESAPGWGSAFIFHCWLGVDEAAASRNRPALPNELRGLRVLAVDDNSAALGVLSEQLRMLDFEVVECASGSEAVSLVRQHCLDHPFDIALVDWMMPEMDGMETIRRMRQISRRLRVILVTAFGRDEVRGQAKSAGCDGFLIKPVSQSTLYDALLEAFGFGRSGGHAAPQFELQPDLRGMHLLLAEDNRINQQIAVELLEGTGATITVAGSGQAVLDKLAAYGPKGFDAVLMDVQMPIMDGIEATRRIRAQAEFASLPIIAMTADALADERENCLAAGMVDHVAKPIDPHILFSTLLRWLPVAVAARPVELAASGLPLPPVPGLDQAGGLRRVAGNRELYLHMLWQFVEEEADAPHRIGLALAEDDPQTAERIAHTLKGAAGSIGLVELQSDAARLEKALKHEEDCDPWRARLAESLERAMASLRQALASAQRQTAAAPQGQDAQILFSRLAALLQAGDGEALSYFLEHAQAILYAFPESDRQLFERSLNGFDFVAALEQLRAAARAAGMSLSEPAP</sequence>
<evidence type="ECO:0000259" key="24">
    <source>
        <dbReference type="PROSITE" id="PS50894"/>
    </source>
</evidence>
<dbReference type="SMART" id="SM00387">
    <property type="entry name" value="HATPase_c"/>
    <property type="match status" value="1"/>
</dbReference>
<evidence type="ECO:0000256" key="12">
    <source>
        <dbReference type="ARBA" id="ARBA00023012"/>
    </source>
</evidence>
<proteinExistence type="predicted"/>
<dbReference type="PROSITE" id="PS50894">
    <property type="entry name" value="HPT"/>
    <property type="match status" value="1"/>
</dbReference>
<evidence type="ECO:0000256" key="18">
    <source>
        <dbReference type="PROSITE-ProRule" id="PRU00110"/>
    </source>
</evidence>
<feature type="modified residue" description="4-aspartylphosphate" evidence="19">
    <location>
        <position position="746"/>
    </location>
</feature>
<reference evidence="25 26" key="1">
    <citation type="submission" date="2019-08" db="EMBL/GenBank/DDBJ databases">
        <title>Chromobacterium paludis, a novel bacterium isolated from a Maryland marsh pond.</title>
        <authorList>
            <person name="Blackburn M.B."/>
            <person name="Gundersen-Rindal D.E."/>
        </authorList>
    </citation>
    <scope>NUCLEOTIDE SEQUENCE [LARGE SCALE GENOMIC DNA]</scope>
    <source>
        <strain evidence="26">IIBBL 257-1</strain>
    </source>
</reference>
<dbReference type="Gene3D" id="3.30.565.10">
    <property type="entry name" value="Histidine kinase-like ATPase, C-terminal domain"/>
    <property type="match status" value="1"/>
</dbReference>
<feature type="domain" description="Response regulatory" evidence="23">
    <location>
        <begin position="694"/>
        <end position="813"/>
    </location>
</feature>
<evidence type="ECO:0000256" key="14">
    <source>
        <dbReference type="ARBA" id="ARBA00058004"/>
    </source>
</evidence>
<dbReference type="Pfam" id="PF17158">
    <property type="entry name" value="MASE4"/>
    <property type="match status" value="1"/>
</dbReference>
<feature type="transmembrane region" description="Helical" evidence="21">
    <location>
        <begin position="53"/>
        <end position="77"/>
    </location>
</feature>
<feature type="transmembrane region" description="Helical" evidence="21">
    <location>
        <begin position="254"/>
        <end position="276"/>
    </location>
</feature>
<evidence type="ECO:0000256" key="8">
    <source>
        <dbReference type="ARBA" id="ARBA00022741"/>
    </source>
</evidence>
<dbReference type="Pfam" id="PF00072">
    <property type="entry name" value="Response_reg"/>
    <property type="match status" value="2"/>
</dbReference>
<comment type="catalytic activity">
    <reaction evidence="1">
        <text>ATP + protein L-histidine = ADP + protein N-phospho-L-histidine.</text>
        <dbReference type="EC" id="2.7.13.3"/>
    </reaction>
</comment>
<dbReference type="Gene3D" id="1.20.120.160">
    <property type="entry name" value="HPT domain"/>
    <property type="match status" value="1"/>
</dbReference>
<dbReference type="PROSITE" id="PS50110">
    <property type="entry name" value="RESPONSE_REGULATORY"/>
    <property type="match status" value="2"/>
</dbReference>
<protein>
    <recommendedName>
        <fullName evidence="16">Sensory/regulatory protein RpfC</fullName>
        <ecNumber evidence="3">2.7.13.3</ecNumber>
    </recommendedName>
    <alternativeName>
        <fullName evidence="17">Virulence sensor protein BvgS</fullName>
    </alternativeName>
</protein>
<evidence type="ECO:0000256" key="6">
    <source>
        <dbReference type="ARBA" id="ARBA00022679"/>
    </source>
</evidence>
<evidence type="ECO:0000256" key="10">
    <source>
        <dbReference type="ARBA" id="ARBA00022840"/>
    </source>
</evidence>
<dbReference type="Proteomes" id="UP000322079">
    <property type="component" value="Chromosome"/>
</dbReference>
<dbReference type="CDD" id="cd00088">
    <property type="entry name" value="HPT"/>
    <property type="match status" value="1"/>
</dbReference>
<dbReference type="SUPFAM" id="SSF52172">
    <property type="entry name" value="CheY-like"/>
    <property type="match status" value="2"/>
</dbReference>
<feature type="modified residue" description="4-aspartylphosphate" evidence="19">
    <location>
        <position position="606"/>
    </location>
</feature>
<keyword evidence="5 19" id="KW-0597">Phosphoprotein</keyword>
<feature type="transmembrane region" description="Helical" evidence="21">
    <location>
        <begin position="27"/>
        <end position="47"/>
    </location>
</feature>
<evidence type="ECO:0000256" key="7">
    <source>
        <dbReference type="ARBA" id="ARBA00022692"/>
    </source>
</evidence>
<dbReference type="FunFam" id="3.30.565.10:FF:000010">
    <property type="entry name" value="Sensor histidine kinase RcsC"/>
    <property type="match status" value="1"/>
</dbReference>
<dbReference type="CDD" id="cd00082">
    <property type="entry name" value="HisKA"/>
    <property type="match status" value="1"/>
</dbReference>
<dbReference type="RefSeq" id="WP_149295660.1">
    <property type="nucleotide sequence ID" value="NZ_CP043473.1"/>
</dbReference>
<dbReference type="InterPro" id="IPR008207">
    <property type="entry name" value="Sig_transdc_His_kin_Hpt_dom"/>
</dbReference>
<feature type="transmembrane region" description="Helical" evidence="21">
    <location>
        <begin position="165"/>
        <end position="186"/>
    </location>
</feature>
<dbReference type="PROSITE" id="PS50109">
    <property type="entry name" value="HIS_KIN"/>
    <property type="match status" value="1"/>
</dbReference>
<dbReference type="EC" id="2.7.13.3" evidence="3"/>
<dbReference type="SMART" id="SM00073">
    <property type="entry name" value="HPT"/>
    <property type="match status" value="1"/>
</dbReference>
<dbReference type="AlphaFoldDB" id="A0A5C1DEV0"/>
<dbReference type="InterPro" id="IPR003661">
    <property type="entry name" value="HisK_dim/P_dom"/>
</dbReference>
<evidence type="ECO:0000313" key="26">
    <source>
        <dbReference type="Proteomes" id="UP000322079"/>
    </source>
</evidence>
<dbReference type="InterPro" id="IPR036097">
    <property type="entry name" value="HisK_dim/P_sf"/>
</dbReference>
<dbReference type="InterPro" id="IPR033424">
    <property type="entry name" value="MASE4"/>
</dbReference>
<evidence type="ECO:0000256" key="1">
    <source>
        <dbReference type="ARBA" id="ARBA00000085"/>
    </source>
</evidence>
<dbReference type="SUPFAM" id="SSF47384">
    <property type="entry name" value="Homodimeric domain of signal transducing histidine kinase"/>
    <property type="match status" value="1"/>
</dbReference>
<feature type="domain" description="Response regulatory" evidence="23">
    <location>
        <begin position="553"/>
        <end position="671"/>
    </location>
</feature>
<keyword evidence="12" id="KW-0902">Two-component regulatory system</keyword>
<evidence type="ECO:0000256" key="19">
    <source>
        <dbReference type="PROSITE-ProRule" id="PRU00169"/>
    </source>
</evidence>
<name>A0A5C1DEV0_9NEIS</name>
<dbReference type="PANTHER" id="PTHR45339:SF1">
    <property type="entry name" value="HYBRID SIGNAL TRANSDUCTION HISTIDINE KINASE J"/>
    <property type="match status" value="1"/>
</dbReference>
<dbReference type="PANTHER" id="PTHR45339">
    <property type="entry name" value="HYBRID SIGNAL TRANSDUCTION HISTIDINE KINASE J"/>
    <property type="match status" value="1"/>
</dbReference>
<feature type="domain" description="Histidine kinase" evidence="22">
    <location>
        <begin position="312"/>
        <end position="525"/>
    </location>
</feature>
<dbReference type="Gene3D" id="3.40.50.2300">
    <property type="match status" value="2"/>
</dbReference>
<evidence type="ECO:0000256" key="16">
    <source>
        <dbReference type="ARBA" id="ARBA00068150"/>
    </source>
</evidence>
<dbReference type="EMBL" id="CP043473">
    <property type="protein sequence ID" value="QEL55295.1"/>
    <property type="molecule type" value="Genomic_DNA"/>
</dbReference>
<feature type="modified residue" description="Phosphohistidine" evidence="18">
    <location>
        <position position="888"/>
    </location>
</feature>
<dbReference type="InterPro" id="IPR001789">
    <property type="entry name" value="Sig_transdc_resp-reg_receiver"/>
</dbReference>
<dbReference type="SUPFAM" id="SSF55874">
    <property type="entry name" value="ATPase domain of HSP90 chaperone/DNA topoisomerase II/histidine kinase"/>
    <property type="match status" value="1"/>
</dbReference>
<comment type="subcellular location">
    <subcellularLocation>
        <location evidence="2">Cell membrane</location>
        <topology evidence="2">Multi-pass membrane protein</topology>
    </subcellularLocation>
</comment>
<evidence type="ECO:0000256" key="17">
    <source>
        <dbReference type="ARBA" id="ARBA00070152"/>
    </source>
</evidence>
<evidence type="ECO:0000259" key="22">
    <source>
        <dbReference type="PROSITE" id="PS50109"/>
    </source>
</evidence>
<dbReference type="SUPFAM" id="SSF47226">
    <property type="entry name" value="Histidine-containing phosphotransfer domain, HPT domain"/>
    <property type="match status" value="1"/>
</dbReference>
<dbReference type="CDD" id="cd16922">
    <property type="entry name" value="HATPase_EvgS-ArcB-TorS-like"/>
    <property type="match status" value="1"/>
</dbReference>
<dbReference type="InterPro" id="IPR036890">
    <property type="entry name" value="HATPase_C_sf"/>
</dbReference>
<evidence type="ECO:0000256" key="15">
    <source>
        <dbReference type="ARBA" id="ARBA00064003"/>
    </source>
</evidence>
<keyword evidence="8" id="KW-0547">Nucleotide-binding</keyword>
<evidence type="ECO:0000259" key="23">
    <source>
        <dbReference type="PROSITE" id="PS50110"/>
    </source>
</evidence>
<accession>A0A5C1DEV0</accession>
<evidence type="ECO:0000256" key="2">
    <source>
        <dbReference type="ARBA" id="ARBA00004651"/>
    </source>
</evidence>
<dbReference type="GO" id="GO:0000155">
    <property type="term" value="F:phosphorelay sensor kinase activity"/>
    <property type="evidence" value="ECO:0007669"/>
    <property type="project" value="InterPro"/>
</dbReference>
<keyword evidence="13 21" id="KW-0472">Membrane</keyword>
<dbReference type="PRINTS" id="PR00344">
    <property type="entry name" value="BCTRLSENSOR"/>
</dbReference>
<dbReference type="InterPro" id="IPR036641">
    <property type="entry name" value="HPT_dom_sf"/>
</dbReference>
<dbReference type="SMART" id="SM00448">
    <property type="entry name" value="REC"/>
    <property type="match status" value="2"/>
</dbReference>
<organism evidence="25 26">
    <name type="scientific">Chromobacterium paludis</name>
    <dbReference type="NCBI Taxonomy" id="2605945"/>
    <lineage>
        <taxon>Bacteria</taxon>
        <taxon>Pseudomonadati</taxon>
        <taxon>Pseudomonadota</taxon>
        <taxon>Betaproteobacteria</taxon>
        <taxon>Neisseriales</taxon>
        <taxon>Chromobacteriaceae</taxon>
        <taxon>Chromobacterium</taxon>
    </lineage>
</organism>
<evidence type="ECO:0000256" key="20">
    <source>
        <dbReference type="SAM" id="Coils"/>
    </source>
</evidence>
<feature type="coiled-coil region" evidence="20">
    <location>
        <begin position="899"/>
        <end position="947"/>
    </location>
</feature>
<dbReference type="InterPro" id="IPR005467">
    <property type="entry name" value="His_kinase_dom"/>
</dbReference>
<dbReference type="GO" id="GO:0005524">
    <property type="term" value="F:ATP binding"/>
    <property type="evidence" value="ECO:0007669"/>
    <property type="project" value="UniProtKB-KW"/>
</dbReference>
<dbReference type="InterPro" id="IPR003594">
    <property type="entry name" value="HATPase_dom"/>
</dbReference>
<comment type="function">
    <text evidence="14">Member of the two-component regulatory system BvgS/BvgA. Phosphorylates BvgA via a four-step phosphorelay in response to environmental signals.</text>
</comment>
<evidence type="ECO:0000256" key="4">
    <source>
        <dbReference type="ARBA" id="ARBA00022475"/>
    </source>
</evidence>
<evidence type="ECO:0000256" key="21">
    <source>
        <dbReference type="SAM" id="Phobius"/>
    </source>
</evidence>
<dbReference type="InterPro" id="IPR004358">
    <property type="entry name" value="Sig_transdc_His_kin-like_C"/>
</dbReference>
<keyword evidence="7 21" id="KW-0812">Transmembrane</keyword>
<dbReference type="GO" id="GO:0005886">
    <property type="term" value="C:plasma membrane"/>
    <property type="evidence" value="ECO:0007669"/>
    <property type="project" value="UniProtKB-SubCell"/>
</dbReference>
<evidence type="ECO:0000256" key="13">
    <source>
        <dbReference type="ARBA" id="ARBA00023136"/>
    </source>
</evidence>
<dbReference type="CDD" id="cd17546">
    <property type="entry name" value="REC_hyHK_CKI1_RcsC-like"/>
    <property type="match status" value="2"/>
</dbReference>
<evidence type="ECO:0000256" key="3">
    <source>
        <dbReference type="ARBA" id="ARBA00012438"/>
    </source>
</evidence>
<dbReference type="Pfam" id="PF01627">
    <property type="entry name" value="Hpt"/>
    <property type="match status" value="1"/>
</dbReference>
<keyword evidence="10" id="KW-0067">ATP-binding</keyword>
<evidence type="ECO:0000313" key="25">
    <source>
        <dbReference type="EMBL" id="QEL55295.1"/>
    </source>
</evidence>
<feature type="coiled-coil region" evidence="20">
    <location>
        <begin position="282"/>
        <end position="312"/>
    </location>
</feature>
<dbReference type="SMART" id="SM00388">
    <property type="entry name" value="HisKA"/>
    <property type="match status" value="1"/>
</dbReference>
<keyword evidence="20" id="KW-0175">Coiled coil</keyword>
<keyword evidence="26" id="KW-1185">Reference proteome</keyword>
<feature type="transmembrane region" description="Helical" evidence="21">
    <location>
        <begin position="89"/>
        <end position="106"/>
    </location>
</feature>
<keyword evidence="11 21" id="KW-1133">Transmembrane helix</keyword>
<feature type="transmembrane region" description="Helical" evidence="21">
    <location>
        <begin position="126"/>
        <end position="144"/>
    </location>
</feature>
<feature type="transmembrane region" description="Helical" evidence="21">
    <location>
        <begin position="226"/>
        <end position="248"/>
    </location>
</feature>
<dbReference type="Pfam" id="PF00512">
    <property type="entry name" value="HisKA"/>
    <property type="match status" value="1"/>
</dbReference>
<feature type="transmembrane region" description="Helical" evidence="21">
    <location>
        <begin position="198"/>
        <end position="219"/>
    </location>
</feature>